<dbReference type="STRING" id="1395513.P343_02575"/>
<protein>
    <submittedName>
        <fullName evidence="1">Uncharacterized protein</fullName>
    </submittedName>
</protein>
<evidence type="ECO:0000313" key="1">
    <source>
        <dbReference type="EMBL" id="EST13214.1"/>
    </source>
</evidence>
<keyword evidence="2" id="KW-1185">Reference proteome</keyword>
<evidence type="ECO:0000313" key="2">
    <source>
        <dbReference type="Proteomes" id="UP000018296"/>
    </source>
</evidence>
<sequence length="37" mass="4337">MFFKFQTDKMVIGMKAKKLALKKGWLRFPPSYNVTSV</sequence>
<dbReference type="Proteomes" id="UP000018296">
    <property type="component" value="Unassembled WGS sequence"/>
</dbReference>
<gene>
    <name evidence="1" type="ORF">P343_02575</name>
</gene>
<comment type="caution">
    <text evidence="1">The sequence shown here is derived from an EMBL/GenBank/DDBJ whole genome shotgun (WGS) entry which is preliminary data.</text>
</comment>
<proteinExistence type="predicted"/>
<dbReference type="PATRIC" id="fig|1395513.3.peg.522"/>
<dbReference type="AlphaFoldDB" id="V6J8W3"/>
<dbReference type="EMBL" id="AWTC01000002">
    <property type="protein sequence ID" value="EST13214.1"/>
    <property type="molecule type" value="Genomic_DNA"/>
</dbReference>
<reference evidence="1 2" key="1">
    <citation type="journal article" date="2013" name="Genome Announc.">
        <title>Genome Sequence of Sporolactobacillus laevolacticus DSM442, an Efficient Polymer-Grade D-Lactate Producer from Agricultural Waste Cottonseed as a Nitrogen Source.</title>
        <authorList>
            <person name="Wang H."/>
            <person name="Wang L."/>
            <person name="Ju J."/>
            <person name="Yu B."/>
            <person name="Ma Y."/>
        </authorList>
    </citation>
    <scope>NUCLEOTIDE SEQUENCE [LARGE SCALE GENOMIC DNA]</scope>
    <source>
        <strain evidence="1 2">DSM 442</strain>
    </source>
</reference>
<accession>V6J8W3</accession>
<name>V6J8W3_9BACL</name>
<organism evidence="1 2">
    <name type="scientific">Sporolactobacillus laevolacticus DSM 442</name>
    <dbReference type="NCBI Taxonomy" id="1395513"/>
    <lineage>
        <taxon>Bacteria</taxon>
        <taxon>Bacillati</taxon>
        <taxon>Bacillota</taxon>
        <taxon>Bacilli</taxon>
        <taxon>Bacillales</taxon>
        <taxon>Sporolactobacillaceae</taxon>
        <taxon>Sporolactobacillus</taxon>
    </lineage>
</organism>